<dbReference type="InterPro" id="IPR032710">
    <property type="entry name" value="NTF2-like_dom_sf"/>
</dbReference>
<proteinExistence type="predicted"/>
<keyword evidence="2" id="KW-1185">Reference proteome</keyword>
<dbReference type="Gene3D" id="3.10.450.50">
    <property type="match status" value="1"/>
</dbReference>
<dbReference type="SUPFAM" id="SSF54427">
    <property type="entry name" value="NTF2-like"/>
    <property type="match status" value="1"/>
</dbReference>
<sequence>MTEAGGSTRVEAEIAAIIDDSYAALSFDEGGEPDWARFASGYVTGAVLALRLFPGDERIRVFDNEGYARAQMRDDLAVHGYVETPGERSFTVVGDVASVLQRFSMDFPDGTSTPAVDIFSLVRLDGRWKIVSVVSDTL</sequence>
<reference evidence="1 2" key="1">
    <citation type="submission" date="2018-05" db="EMBL/GenBank/DDBJ databases">
        <title>Amnibacterium sp. M8JJ-5, whole genome shotgun sequence.</title>
        <authorList>
            <person name="Tuo L."/>
        </authorList>
    </citation>
    <scope>NUCLEOTIDE SEQUENCE [LARGE SCALE GENOMIC DNA]</scope>
    <source>
        <strain evidence="1 2">M8JJ-5</strain>
    </source>
</reference>
<name>A0A2V1HUK3_9MICO</name>
<accession>A0A2V1HUK3</accession>
<comment type="caution">
    <text evidence="1">The sequence shown here is derived from an EMBL/GenBank/DDBJ whole genome shotgun (WGS) entry which is preliminary data.</text>
</comment>
<dbReference type="AlphaFoldDB" id="A0A2V1HUK3"/>
<evidence type="ECO:0000313" key="2">
    <source>
        <dbReference type="Proteomes" id="UP000244893"/>
    </source>
</evidence>
<dbReference type="Proteomes" id="UP000244893">
    <property type="component" value="Unassembled WGS sequence"/>
</dbReference>
<dbReference type="RefSeq" id="WP_116755107.1">
    <property type="nucleotide sequence ID" value="NZ_JBHUEX010000001.1"/>
</dbReference>
<protein>
    <recommendedName>
        <fullName evidence="3">DUF4440 domain-containing protein</fullName>
    </recommendedName>
</protein>
<evidence type="ECO:0008006" key="3">
    <source>
        <dbReference type="Google" id="ProtNLM"/>
    </source>
</evidence>
<dbReference type="EMBL" id="QEOP01000001">
    <property type="protein sequence ID" value="PVZ95372.1"/>
    <property type="molecule type" value="Genomic_DNA"/>
</dbReference>
<evidence type="ECO:0000313" key="1">
    <source>
        <dbReference type="EMBL" id="PVZ95372.1"/>
    </source>
</evidence>
<gene>
    <name evidence="1" type="ORF">DDQ50_02305</name>
</gene>
<dbReference type="OrthoDB" id="8754772at2"/>
<organism evidence="1 2">
    <name type="scientific">Amnibacterium flavum</name>
    <dbReference type="NCBI Taxonomy" id="2173173"/>
    <lineage>
        <taxon>Bacteria</taxon>
        <taxon>Bacillati</taxon>
        <taxon>Actinomycetota</taxon>
        <taxon>Actinomycetes</taxon>
        <taxon>Micrococcales</taxon>
        <taxon>Microbacteriaceae</taxon>
        <taxon>Amnibacterium</taxon>
    </lineage>
</organism>